<evidence type="ECO:0000313" key="2">
    <source>
        <dbReference type="EMBL" id="GLI33234.1"/>
    </source>
</evidence>
<dbReference type="InterPro" id="IPR006016">
    <property type="entry name" value="UspA"/>
</dbReference>
<dbReference type="RefSeq" id="WP_281792251.1">
    <property type="nucleotide sequence ID" value="NZ_BSDR01000001.1"/>
</dbReference>
<dbReference type="InterPro" id="IPR014729">
    <property type="entry name" value="Rossmann-like_a/b/a_fold"/>
</dbReference>
<protein>
    <recommendedName>
        <fullName evidence="1">UspA domain-containing protein</fullName>
    </recommendedName>
</protein>
<proteinExistence type="predicted"/>
<name>A0A9W6D1H4_9BACT</name>
<reference evidence="2" key="1">
    <citation type="submission" date="2022-12" db="EMBL/GenBank/DDBJ databases">
        <title>Reference genome sequencing for broad-spectrum identification of bacterial and archaeal isolates by mass spectrometry.</title>
        <authorList>
            <person name="Sekiguchi Y."/>
            <person name="Tourlousse D.M."/>
        </authorList>
    </citation>
    <scope>NUCLEOTIDE SEQUENCE</scope>
    <source>
        <strain evidence="2">ASRB1</strain>
    </source>
</reference>
<sequence>MPYKSIVCGVTGSAHAQKAALQAAVIAKENNANLVYVYVIDTEFFHKGIAVELSSKTITETLQHLGTHILEMAEQLALSQGVTPKKVLKTGKVLKSLQEVVAEENADLLILGHEERTFFEKALFKGDVESHVQELKKKTGIDVSVVG</sequence>
<comment type="caution">
    <text evidence="2">The sequence shown here is derived from an EMBL/GenBank/DDBJ whole genome shotgun (WGS) entry which is preliminary data.</text>
</comment>
<dbReference type="SUPFAM" id="SSF52402">
    <property type="entry name" value="Adenine nucleotide alpha hydrolases-like"/>
    <property type="match status" value="1"/>
</dbReference>
<keyword evidence="3" id="KW-1185">Reference proteome</keyword>
<dbReference type="Proteomes" id="UP001144372">
    <property type="component" value="Unassembled WGS sequence"/>
</dbReference>
<accession>A0A9W6D1H4</accession>
<dbReference type="EMBL" id="BSDR01000001">
    <property type="protein sequence ID" value="GLI33234.1"/>
    <property type="molecule type" value="Genomic_DNA"/>
</dbReference>
<dbReference type="Gene3D" id="3.40.50.620">
    <property type="entry name" value="HUPs"/>
    <property type="match status" value="1"/>
</dbReference>
<dbReference type="Pfam" id="PF00582">
    <property type="entry name" value="Usp"/>
    <property type="match status" value="1"/>
</dbReference>
<dbReference type="AlphaFoldDB" id="A0A9W6D1H4"/>
<feature type="domain" description="UspA" evidence="1">
    <location>
        <begin position="3"/>
        <end position="124"/>
    </location>
</feature>
<evidence type="ECO:0000313" key="3">
    <source>
        <dbReference type="Proteomes" id="UP001144372"/>
    </source>
</evidence>
<gene>
    <name evidence="2" type="ORF">DAMNIGENAA_06670</name>
</gene>
<dbReference type="CDD" id="cd00293">
    <property type="entry name" value="USP-like"/>
    <property type="match status" value="1"/>
</dbReference>
<organism evidence="2 3">
    <name type="scientific">Desulforhabdus amnigena</name>
    <dbReference type="NCBI Taxonomy" id="40218"/>
    <lineage>
        <taxon>Bacteria</taxon>
        <taxon>Pseudomonadati</taxon>
        <taxon>Thermodesulfobacteriota</taxon>
        <taxon>Syntrophobacteria</taxon>
        <taxon>Syntrophobacterales</taxon>
        <taxon>Syntrophobacteraceae</taxon>
        <taxon>Desulforhabdus</taxon>
    </lineage>
</organism>
<evidence type="ECO:0000259" key="1">
    <source>
        <dbReference type="Pfam" id="PF00582"/>
    </source>
</evidence>